<evidence type="ECO:0000256" key="5">
    <source>
        <dbReference type="ARBA" id="ARBA00023163"/>
    </source>
</evidence>
<keyword evidence="1 6" id="KW-0597">Phosphoprotein</keyword>
<dbReference type="InterPro" id="IPR001867">
    <property type="entry name" value="OmpR/PhoB-type_DNA-bd"/>
</dbReference>
<dbReference type="Pfam" id="PF00072">
    <property type="entry name" value="Response_reg"/>
    <property type="match status" value="1"/>
</dbReference>
<dbReference type="EMBL" id="SRMF01000001">
    <property type="protein sequence ID" value="TGG95191.1"/>
    <property type="molecule type" value="Genomic_DNA"/>
</dbReference>
<dbReference type="PROSITE" id="PS51755">
    <property type="entry name" value="OMPR_PHOB"/>
    <property type="match status" value="1"/>
</dbReference>
<dbReference type="InterPro" id="IPR036388">
    <property type="entry name" value="WH-like_DNA-bd_sf"/>
</dbReference>
<feature type="DNA-binding region" description="OmpR/PhoB-type" evidence="7">
    <location>
        <begin position="141"/>
        <end position="241"/>
    </location>
</feature>
<dbReference type="GO" id="GO:0032993">
    <property type="term" value="C:protein-DNA complex"/>
    <property type="evidence" value="ECO:0007669"/>
    <property type="project" value="TreeGrafter"/>
</dbReference>
<dbReference type="InterPro" id="IPR001789">
    <property type="entry name" value="Sig_transdc_resp-reg_receiver"/>
</dbReference>
<dbReference type="Pfam" id="PF00486">
    <property type="entry name" value="Trans_reg_C"/>
    <property type="match status" value="1"/>
</dbReference>
<dbReference type="Gene3D" id="1.10.10.10">
    <property type="entry name" value="Winged helix-like DNA-binding domain superfamily/Winged helix DNA-binding domain"/>
    <property type="match status" value="1"/>
</dbReference>
<keyword evidence="11" id="KW-1185">Reference proteome</keyword>
<comment type="caution">
    <text evidence="10">The sequence shown here is derived from an EMBL/GenBank/DDBJ whole genome shotgun (WGS) entry which is preliminary data.</text>
</comment>
<evidence type="ECO:0000256" key="3">
    <source>
        <dbReference type="ARBA" id="ARBA00023015"/>
    </source>
</evidence>
<name>A0A4Z0WHP2_9GAMM</name>
<dbReference type="SUPFAM" id="SSF46894">
    <property type="entry name" value="C-terminal effector domain of the bipartite response regulators"/>
    <property type="match status" value="1"/>
</dbReference>
<dbReference type="GO" id="GO:0006355">
    <property type="term" value="P:regulation of DNA-templated transcription"/>
    <property type="evidence" value="ECO:0007669"/>
    <property type="project" value="InterPro"/>
</dbReference>
<evidence type="ECO:0000259" key="8">
    <source>
        <dbReference type="PROSITE" id="PS50110"/>
    </source>
</evidence>
<evidence type="ECO:0000256" key="2">
    <source>
        <dbReference type="ARBA" id="ARBA00023012"/>
    </source>
</evidence>
<sequence>MRLTMDKKKILVIDDDRDTLDFISGYLSDYEFTIYTAEHGAMALTILQDNCIDLLLVDLRLESESGLELARDLTQRFAVPAIMVSAITDDIEKIVGLESVLDDYIEKPVNPRLMLARIRAVLRRHQTDHDSSGDDAARPAGRYLAFGQFHLNAEKRLLVDNETGPVELTNTEYRLLELFVTESNNVLSREEIVEKLDMESSNHLLRNIDVLVLRLRRKIEPRPSMPKYLQTRRNKGYVFCLD</sequence>
<evidence type="ECO:0000256" key="1">
    <source>
        <dbReference type="ARBA" id="ARBA00022553"/>
    </source>
</evidence>
<dbReference type="OrthoDB" id="9802426at2"/>
<dbReference type="Gene3D" id="6.10.250.690">
    <property type="match status" value="1"/>
</dbReference>
<dbReference type="InterPro" id="IPR011006">
    <property type="entry name" value="CheY-like_superfamily"/>
</dbReference>
<evidence type="ECO:0000256" key="7">
    <source>
        <dbReference type="PROSITE-ProRule" id="PRU01091"/>
    </source>
</evidence>
<accession>A0A4Z0WHP2</accession>
<evidence type="ECO:0000313" key="11">
    <source>
        <dbReference type="Proteomes" id="UP000297475"/>
    </source>
</evidence>
<evidence type="ECO:0000313" key="10">
    <source>
        <dbReference type="EMBL" id="TGG95191.1"/>
    </source>
</evidence>
<dbReference type="AlphaFoldDB" id="A0A4Z0WHP2"/>
<dbReference type="GO" id="GO:0005829">
    <property type="term" value="C:cytosol"/>
    <property type="evidence" value="ECO:0007669"/>
    <property type="project" value="TreeGrafter"/>
</dbReference>
<feature type="domain" description="OmpR/PhoB-type" evidence="9">
    <location>
        <begin position="141"/>
        <end position="241"/>
    </location>
</feature>
<organism evidence="10 11">
    <name type="scientific">Natronospirillum operosum</name>
    <dbReference type="NCBI Taxonomy" id="2759953"/>
    <lineage>
        <taxon>Bacteria</taxon>
        <taxon>Pseudomonadati</taxon>
        <taxon>Pseudomonadota</taxon>
        <taxon>Gammaproteobacteria</taxon>
        <taxon>Oceanospirillales</taxon>
        <taxon>Natronospirillaceae</taxon>
        <taxon>Natronospirillum</taxon>
    </lineage>
</organism>
<keyword evidence="3" id="KW-0805">Transcription regulation</keyword>
<dbReference type="Gene3D" id="3.40.50.2300">
    <property type="match status" value="1"/>
</dbReference>
<dbReference type="InterPro" id="IPR016032">
    <property type="entry name" value="Sig_transdc_resp-reg_C-effctor"/>
</dbReference>
<dbReference type="PANTHER" id="PTHR48111:SF4">
    <property type="entry name" value="DNA-BINDING DUAL TRANSCRIPTIONAL REGULATOR OMPR"/>
    <property type="match status" value="1"/>
</dbReference>
<keyword evidence="4 7" id="KW-0238">DNA-binding</keyword>
<reference evidence="10 11" key="1">
    <citation type="submission" date="2019-04" db="EMBL/GenBank/DDBJ databases">
        <title>Natronospirillum operosus gen. nov., sp. nov., a haloalkaliphilic satellite isolated from decaying biomass of laboratory culture of cyanobacterium Geitlerinema sp. and proposal of Natronospirillaceae fam. nov. and Saccharospirillaceae fam. nov.</title>
        <authorList>
            <person name="Kevbrin V."/>
            <person name="Boltyanskaya Y."/>
            <person name="Koziaeva V."/>
            <person name="Grouzdev D.S."/>
            <person name="Park M."/>
            <person name="Cho J."/>
        </authorList>
    </citation>
    <scope>NUCLEOTIDE SEQUENCE [LARGE SCALE GENOMIC DNA]</scope>
    <source>
        <strain evidence="10 11">G-116</strain>
    </source>
</reference>
<evidence type="ECO:0000256" key="6">
    <source>
        <dbReference type="PROSITE-ProRule" id="PRU00169"/>
    </source>
</evidence>
<dbReference type="SUPFAM" id="SSF52172">
    <property type="entry name" value="CheY-like"/>
    <property type="match status" value="1"/>
</dbReference>
<dbReference type="Proteomes" id="UP000297475">
    <property type="component" value="Unassembled WGS sequence"/>
</dbReference>
<dbReference type="SMART" id="SM00448">
    <property type="entry name" value="REC"/>
    <property type="match status" value="1"/>
</dbReference>
<dbReference type="SMART" id="SM00862">
    <property type="entry name" value="Trans_reg_C"/>
    <property type="match status" value="1"/>
</dbReference>
<keyword evidence="5" id="KW-0804">Transcription</keyword>
<dbReference type="GO" id="GO:0000976">
    <property type="term" value="F:transcription cis-regulatory region binding"/>
    <property type="evidence" value="ECO:0007669"/>
    <property type="project" value="TreeGrafter"/>
</dbReference>
<dbReference type="PROSITE" id="PS50110">
    <property type="entry name" value="RESPONSE_REGULATORY"/>
    <property type="match status" value="1"/>
</dbReference>
<keyword evidence="2" id="KW-0902">Two-component regulatory system</keyword>
<dbReference type="CDD" id="cd00383">
    <property type="entry name" value="trans_reg_C"/>
    <property type="match status" value="1"/>
</dbReference>
<dbReference type="InterPro" id="IPR039420">
    <property type="entry name" value="WalR-like"/>
</dbReference>
<protein>
    <submittedName>
        <fullName evidence="10">Response regulator transcription factor</fullName>
    </submittedName>
</protein>
<feature type="domain" description="Response regulatory" evidence="8">
    <location>
        <begin position="9"/>
        <end position="122"/>
    </location>
</feature>
<evidence type="ECO:0000259" key="9">
    <source>
        <dbReference type="PROSITE" id="PS51755"/>
    </source>
</evidence>
<gene>
    <name evidence="10" type="ORF">E4656_01865</name>
</gene>
<feature type="modified residue" description="4-aspartylphosphate" evidence="6">
    <location>
        <position position="58"/>
    </location>
</feature>
<evidence type="ECO:0000256" key="4">
    <source>
        <dbReference type="ARBA" id="ARBA00023125"/>
    </source>
</evidence>
<proteinExistence type="predicted"/>
<dbReference type="GO" id="GO:0000156">
    <property type="term" value="F:phosphorelay response regulator activity"/>
    <property type="evidence" value="ECO:0007669"/>
    <property type="project" value="TreeGrafter"/>
</dbReference>
<dbReference type="PANTHER" id="PTHR48111">
    <property type="entry name" value="REGULATOR OF RPOS"/>
    <property type="match status" value="1"/>
</dbReference>